<dbReference type="AlphaFoldDB" id="F2TIY4"/>
<gene>
    <name evidence="1" type="ORF">BDDG_06141</name>
</gene>
<reference evidence="1" key="1">
    <citation type="submission" date="2010-03" db="EMBL/GenBank/DDBJ databases">
        <title>Annotation of Blastomyces dermatitidis strain ATCC 18188.</title>
        <authorList>
            <consortium name="The Broad Institute Genome Sequencing Platform"/>
            <consortium name="Broad Institute Genome Sequencing Center for Infectious Disease."/>
            <person name="Cuomo C."/>
            <person name="Klein B."/>
            <person name="Sullivan T."/>
            <person name="Heitman J."/>
            <person name="Young S."/>
            <person name="Zeng Q."/>
            <person name="Gargeya S."/>
            <person name="Alvarado L."/>
            <person name="Berlin A.M."/>
            <person name="Chapman S.B."/>
            <person name="Chen Z."/>
            <person name="Freedman E."/>
            <person name="Gellesch M."/>
            <person name="Goldberg J."/>
            <person name="Griggs A."/>
            <person name="Gujja S."/>
            <person name="Heilman E."/>
            <person name="Heiman D."/>
            <person name="Howarth C."/>
            <person name="Mehta T."/>
            <person name="Neiman D."/>
            <person name="Pearson M."/>
            <person name="Roberts A."/>
            <person name="Saif S."/>
            <person name="Shea T."/>
            <person name="Shenoy N."/>
            <person name="Sisk P."/>
            <person name="Stolte C."/>
            <person name="Sykes S."/>
            <person name="White J."/>
            <person name="Yandava C."/>
            <person name="Haas B."/>
            <person name="Nusbaum C."/>
            <person name="Birren B."/>
        </authorList>
    </citation>
    <scope>NUCLEOTIDE SEQUENCE [LARGE SCALE GENOMIC DNA]</scope>
    <source>
        <strain evidence="1">ATCC 18188</strain>
    </source>
</reference>
<accession>F2TIY4</accession>
<dbReference type="HOGENOM" id="CLU_1119910_0_0_1"/>
<dbReference type="EMBL" id="GG749445">
    <property type="protein sequence ID" value="EGE83197.2"/>
    <property type="molecule type" value="Genomic_DNA"/>
</dbReference>
<name>F2TIY4_AJEDA</name>
<proteinExistence type="predicted"/>
<dbReference type="Proteomes" id="UP000007802">
    <property type="component" value="Unassembled WGS sequence"/>
</dbReference>
<sequence>MSFDHAVSRNMWIKFDSPPGLYAASTPTRGTSFSTRMVVLMPKEMAQAARSRVPINWSNIADRSSCPGHQGSQFIQAASASILG</sequence>
<evidence type="ECO:0000313" key="1">
    <source>
        <dbReference type="EMBL" id="EGE83197.2"/>
    </source>
</evidence>
<organism evidence="1">
    <name type="scientific">Ajellomyces dermatitidis (strain ATCC 18188 / CBS 674.68)</name>
    <name type="common">Blastomyces dermatitidis</name>
    <dbReference type="NCBI Taxonomy" id="653446"/>
    <lineage>
        <taxon>Eukaryota</taxon>
        <taxon>Fungi</taxon>
        <taxon>Dikarya</taxon>
        <taxon>Ascomycota</taxon>
        <taxon>Pezizomycotina</taxon>
        <taxon>Eurotiomycetes</taxon>
        <taxon>Eurotiomycetidae</taxon>
        <taxon>Onygenales</taxon>
        <taxon>Ajellomycetaceae</taxon>
        <taxon>Blastomyces</taxon>
    </lineage>
</organism>
<protein>
    <submittedName>
        <fullName evidence="1">Uncharacterized protein</fullName>
    </submittedName>
</protein>